<protein>
    <submittedName>
        <fullName evidence="2">BZ3500_MvSof-1268-A1-R1_Chr2-2g05170 protein</fullName>
    </submittedName>
</protein>
<feature type="compositionally biased region" description="Low complexity" evidence="1">
    <location>
        <begin position="40"/>
        <end position="52"/>
    </location>
</feature>
<feature type="compositionally biased region" description="Basic and acidic residues" evidence="1">
    <location>
        <begin position="452"/>
        <end position="464"/>
    </location>
</feature>
<feature type="compositionally biased region" description="Low complexity" evidence="1">
    <location>
        <begin position="164"/>
        <end position="189"/>
    </location>
</feature>
<name>A0A2X0N824_9BASI</name>
<evidence type="ECO:0000256" key="1">
    <source>
        <dbReference type="SAM" id="MobiDB-lite"/>
    </source>
</evidence>
<feature type="region of interest" description="Disordered" evidence="1">
    <location>
        <begin position="202"/>
        <end position="266"/>
    </location>
</feature>
<sequence length="546" mass="57862">MIHDVAGTSSGSSSSSPPPPLLTVVDGQVAPARLPTGRMLSRSSSLIVSARSGKQLDRPARRTCAPRLRPPPKDSRRIRAARVTGARERIPRPSSHTAPKRINFALPPTPPLQDRDLNAPLHPSPPSPLPGLFKKLGRSLSQSKSTLARRVSGSPAKREGRAVSLTAARNLASSASSSPSKPPRSSSPLIAPTLVVHPAPLDGSADVAPAPTPPVSAAAATPAPAHAPVTTTHVPKTRLKRSFRAQLGRSKSEGNHRPVPTGEEDRMDQLLRRTELASRREESARTRTPSDIASGFFWSDSLGICWDGREEVRPDLLAPQPAYSSDADFVPQRVVYASTLSTFPPRPPLKSSLSADASSPTLSPANQVIAEYRALHGRLPPATPVDLGPPLPLSSEVTPIATPRADLTARGGATAQDWVIIDRRFPPGVQGRPKYARSVASESTSASAASEARFDDAAPGRESQDSSTSLESMRETSPTRNVKLAATTLLAPPSAPRFVLHDGGPARALQPAHLSTSKLTPIRSISPGSSSVDSGHTEWVECEEYQ</sequence>
<dbReference type="OrthoDB" id="2530518at2759"/>
<organism evidence="2 3">
    <name type="scientific">Microbotryum saponariae</name>
    <dbReference type="NCBI Taxonomy" id="289078"/>
    <lineage>
        <taxon>Eukaryota</taxon>
        <taxon>Fungi</taxon>
        <taxon>Dikarya</taxon>
        <taxon>Basidiomycota</taxon>
        <taxon>Pucciniomycotina</taxon>
        <taxon>Microbotryomycetes</taxon>
        <taxon>Microbotryales</taxon>
        <taxon>Microbotryaceae</taxon>
        <taxon>Microbotryum</taxon>
    </lineage>
</organism>
<reference evidence="3" key="1">
    <citation type="submission" date="2016-10" db="EMBL/GenBank/DDBJ databases">
        <authorList>
            <person name="Jeantristanb JTB J.-T."/>
            <person name="Ricardo R."/>
        </authorList>
    </citation>
    <scope>NUCLEOTIDE SEQUENCE [LARGE SCALE GENOMIC DNA]</scope>
</reference>
<evidence type="ECO:0000313" key="3">
    <source>
        <dbReference type="Proteomes" id="UP000249723"/>
    </source>
</evidence>
<feature type="compositionally biased region" description="Low complexity" evidence="1">
    <location>
        <begin position="524"/>
        <end position="534"/>
    </location>
</feature>
<evidence type="ECO:0000313" key="2">
    <source>
        <dbReference type="EMBL" id="SCZ87704.1"/>
    </source>
</evidence>
<gene>
    <name evidence="2" type="ORF">BZ3500_MVSOF-1268-A1-R1_CHR2-2G05170</name>
</gene>
<dbReference type="EMBL" id="FMWP01000010">
    <property type="protein sequence ID" value="SCZ87704.1"/>
    <property type="molecule type" value="Genomic_DNA"/>
</dbReference>
<feature type="compositionally biased region" description="Low complexity" evidence="1">
    <location>
        <begin position="215"/>
        <end position="234"/>
    </location>
</feature>
<feature type="compositionally biased region" description="Polar residues" evidence="1">
    <location>
        <begin position="465"/>
        <end position="480"/>
    </location>
</feature>
<accession>A0A2X0N824</accession>
<feature type="region of interest" description="Disordered" evidence="1">
    <location>
        <begin position="520"/>
        <end position="546"/>
    </location>
</feature>
<dbReference type="Proteomes" id="UP000249723">
    <property type="component" value="Unassembled WGS sequence"/>
</dbReference>
<feature type="region of interest" description="Disordered" evidence="1">
    <location>
        <begin position="430"/>
        <end position="480"/>
    </location>
</feature>
<keyword evidence="3" id="KW-1185">Reference proteome</keyword>
<feature type="region of interest" description="Disordered" evidence="1">
    <location>
        <begin position="1"/>
        <end position="190"/>
    </location>
</feature>
<feature type="compositionally biased region" description="Low complexity" evidence="1">
    <location>
        <begin position="436"/>
        <end position="451"/>
    </location>
</feature>
<proteinExistence type="predicted"/>
<dbReference type="AlphaFoldDB" id="A0A2X0N824"/>